<feature type="region of interest" description="Disordered" evidence="1">
    <location>
        <begin position="146"/>
        <end position="307"/>
    </location>
</feature>
<sequence length="322" mass="34617">MDMHVDRQGPQHDAREAADAEEEDERQREEERRLEINGALVEGAHPVEHLDGAGDGHDHREQREDHDRDLAEAAGEHVVGPDQAAHTGDRHAGEGDGLVAEDGAPGEGGQDLRDRPHGRQDHDVDGRMGVDPEQVLVKEWIAALGGIADPDAEHPFEDHEDEGDGEDGRGQDLDPGGGVDRPAEERHPEPVHAGGPEPVDGGDEVDACEHRGEAQQEGAEDGQRHVGAGVQAEGHVEGPARVGGAMPGEEGDDDHGGAGHVEIPGGQVQPREGHILRPDEDGQEEIPEDRRQSWHHEQEDHDHAMDREQGVVGLGGDQMFEG</sequence>
<feature type="compositionally biased region" description="Basic and acidic residues" evidence="1">
    <location>
        <begin position="181"/>
        <end position="190"/>
    </location>
</feature>
<comment type="caution">
    <text evidence="2">The sequence shown here is derived from an EMBL/GenBank/DDBJ whole genome shotgun (WGS) entry which is preliminary data.</text>
</comment>
<accession>A0A1J5P0N3</accession>
<feature type="compositionally biased region" description="Basic and acidic residues" evidence="1">
    <location>
        <begin position="45"/>
        <end position="75"/>
    </location>
</feature>
<feature type="compositionally biased region" description="Basic and acidic residues" evidence="1">
    <location>
        <begin position="110"/>
        <end position="130"/>
    </location>
</feature>
<name>A0A1J5P0N3_9ZZZZ</name>
<gene>
    <name evidence="2" type="ORF">GALL_543410</name>
</gene>
<dbReference type="AlphaFoldDB" id="A0A1J5P0N3"/>
<reference evidence="2" key="1">
    <citation type="submission" date="2016-10" db="EMBL/GenBank/DDBJ databases">
        <title>Sequence of Gallionella enrichment culture.</title>
        <authorList>
            <person name="Poehlein A."/>
            <person name="Muehling M."/>
            <person name="Daniel R."/>
        </authorList>
    </citation>
    <scope>NUCLEOTIDE SEQUENCE</scope>
</reference>
<feature type="compositionally biased region" description="Basic and acidic residues" evidence="1">
    <location>
        <begin position="1"/>
        <end position="18"/>
    </location>
</feature>
<organism evidence="2">
    <name type="scientific">mine drainage metagenome</name>
    <dbReference type="NCBI Taxonomy" id="410659"/>
    <lineage>
        <taxon>unclassified sequences</taxon>
        <taxon>metagenomes</taxon>
        <taxon>ecological metagenomes</taxon>
    </lineage>
</organism>
<proteinExistence type="predicted"/>
<dbReference type="EMBL" id="MLJW01008403">
    <property type="protein sequence ID" value="OIQ64112.1"/>
    <property type="molecule type" value="Genomic_DNA"/>
</dbReference>
<feature type="compositionally biased region" description="Basic and acidic residues" evidence="1">
    <location>
        <begin position="271"/>
        <end position="280"/>
    </location>
</feature>
<evidence type="ECO:0000313" key="2">
    <source>
        <dbReference type="EMBL" id="OIQ64112.1"/>
    </source>
</evidence>
<feature type="region of interest" description="Disordered" evidence="1">
    <location>
        <begin position="1"/>
        <end position="131"/>
    </location>
</feature>
<protein>
    <submittedName>
        <fullName evidence="2">Uncharacterized protein</fullName>
    </submittedName>
</protein>
<feature type="compositionally biased region" description="Basic and acidic residues" evidence="1">
    <location>
        <begin position="288"/>
        <end position="307"/>
    </location>
</feature>
<feature type="compositionally biased region" description="Basic and acidic residues" evidence="1">
    <location>
        <begin position="25"/>
        <end position="35"/>
    </location>
</feature>
<evidence type="ECO:0000256" key="1">
    <source>
        <dbReference type="SAM" id="MobiDB-lite"/>
    </source>
</evidence>